<dbReference type="Pfam" id="PF01244">
    <property type="entry name" value="Peptidase_M19"/>
    <property type="match status" value="1"/>
</dbReference>
<gene>
    <name evidence="2" type="ORF">KCG34_23460</name>
</gene>
<dbReference type="Proteomes" id="UP000676409">
    <property type="component" value="Chromosome"/>
</dbReference>
<dbReference type="EC" id="3.4.13.-" evidence="2"/>
<dbReference type="GO" id="GO:0070573">
    <property type="term" value="F:metallodipeptidase activity"/>
    <property type="evidence" value="ECO:0007669"/>
    <property type="project" value="InterPro"/>
</dbReference>
<keyword evidence="2" id="KW-0378">Hydrolase</keyword>
<proteinExistence type="predicted"/>
<evidence type="ECO:0000313" key="2">
    <source>
        <dbReference type="EMBL" id="QUD87957.1"/>
    </source>
</evidence>
<dbReference type="InterPro" id="IPR006311">
    <property type="entry name" value="TAT_signal"/>
</dbReference>
<sequence length="376" mass="39813">MSLSRRGLLAGAVAASLAGPRAFAAPTDPIVVNALGNLWDPNLSLGEKNPIRPGGEVLEVDDRAIADARAARLSAINITVGYVAGPGDPHQETLKSLDRWDGLVAGNARDLTVVNRAADIAGAKAAGKIGLIYGFQNSVQVGEQLQHLDEYVRRGVRVFQLTYNDRNMMGGGSVAPEDTPLTPLGRQLVERLNSARVMVDLSHSGRQTCLDAIAASKAPISINHTGCRALTDLPRNKTDEELRLAAEKGGFVGIYFMPFLTPDGRPHASAAADHIVHALGVCGEDHMGLGTDGSATGVDDLVRYQSALAKEIAERRAAGVSAKGEGPDTYPFVVDLRGPGQYATIVDLLSRRGVKAAVIDKVLGRNFIDYAARVWG</sequence>
<dbReference type="AlphaFoldDB" id="A0A975G003"/>
<dbReference type="PROSITE" id="PS51318">
    <property type="entry name" value="TAT"/>
    <property type="match status" value="1"/>
</dbReference>
<protein>
    <submittedName>
        <fullName evidence="2">Membrane dipeptidase</fullName>
        <ecNumber evidence="2">3.4.13.-</ecNumber>
    </submittedName>
</protein>
<dbReference type="GO" id="GO:0006508">
    <property type="term" value="P:proteolysis"/>
    <property type="evidence" value="ECO:0007669"/>
    <property type="project" value="InterPro"/>
</dbReference>
<keyword evidence="2" id="KW-0645">Protease</keyword>
<dbReference type="PANTHER" id="PTHR10443">
    <property type="entry name" value="MICROSOMAL DIPEPTIDASE"/>
    <property type="match status" value="1"/>
</dbReference>
<evidence type="ECO:0000256" key="1">
    <source>
        <dbReference type="SAM" id="SignalP"/>
    </source>
</evidence>
<dbReference type="RefSeq" id="WP_211938008.1">
    <property type="nucleotide sequence ID" value="NZ_CP073078.1"/>
</dbReference>
<feature type="signal peptide" evidence="1">
    <location>
        <begin position="1"/>
        <end position="24"/>
    </location>
</feature>
<dbReference type="SUPFAM" id="SSF51556">
    <property type="entry name" value="Metallo-dependent hydrolases"/>
    <property type="match status" value="1"/>
</dbReference>
<dbReference type="InterPro" id="IPR008257">
    <property type="entry name" value="Pept_M19"/>
</dbReference>
<dbReference type="KEGG" id="caul:KCG34_23460"/>
<dbReference type="PANTHER" id="PTHR10443:SF12">
    <property type="entry name" value="DIPEPTIDASE"/>
    <property type="match status" value="1"/>
</dbReference>
<reference evidence="2" key="1">
    <citation type="submission" date="2021-04" db="EMBL/GenBank/DDBJ databases">
        <title>The complete genome sequence of Caulobacter sp. S6.</title>
        <authorList>
            <person name="Tang Y."/>
            <person name="Ouyang W."/>
            <person name="Liu Q."/>
            <person name="Huang B."/>
            <person name="Guo Z."/>
            <person name="Lei P."/>
        </authorList>
    </citation>
    <scope>NUCLEOTIDE SEQUENCE</scope>
    <source>
        <strain evidence="2">S6</strain>
    </source>
</reference>
<dbReference type="PROSITE" id="PS51365">
    <property type="entry name" value="RENAL_DIPEPTIDASE_2"/>
    <property type="match status" value="1"/>
</dbReference>
<accession>A0A975G003</accession>
<name>A0A975G003_9CAUL</name>
<dbReference type="Gene3D" id="3.20.20.140">
    <property type="entry name" value="Metal-dependent hydrolases"/>
    <property type="match status" value="1"/>
</dbReference>
<evidence type="ECO:0000313" key="3">
    <source>
        <dbReference type="Proteomes" id="UP000676409"/>
    </source>
</evidence>
<dbReference type="EMBL" id="CP073078">
    <property type="protein sequence ID" value="QUD87957.1"/>
    <property type="molecule type" value="Genomic_DNA"/>
</dbReference>
<dbReference type="InterPro" id="IPR032466">
    <property type="entry name" value="Metal_Hydrolase"/>
</dbReference>
<keyword evidence="3" id="KW-1185">Reference proteome</keyword>
<organism evidence="2 3">
    <name type="scientific">Phenylobacterium montanum</name>
    <dbReference type="NCBI Taxonomy" id="2823693"/>
    <lineage>
        <taxon>Bacteria</taxon>
        <taxon>Pseudomonadati</taxon>
        <taxon>Pseudomonadota</taxon>
        <taxon>Alphaproteobacteria</taxon>
        <taxon>Caulobacterales</taxon>
        <taxon>Caulobacteraceae</taxon>
        <taxon>Phenylobacterium</taxon>
    </lineage>
</organism>
<keyword evidence="1" id="KW-0732">Signal</keyword>
<feature type="chain" id="PRO_5037563063" evidence="1">
    <location>
        <begin position="25"/>
        <end position="376"/>
    </location>
</feature>
<keyword evidence="2" id="KW-0224">Dipeptidase</keyword>